<keyword evidence="1" id="KW-0812">Transmembrane</keyword>
<dbReference type="PANTHER" id="PTHR43767">
    <property type="entry name" value="LONG-CHAIN-FATTY-ACID--COA LIGASE"/>
    <property type="match status" value="1"/>
</dbReference>
<dbReference type="InterPro" id="IPR050237">
    <property type="entry name" value="ATP-dep_AMP-bd_enzyme"/>
</dbReference>
<keyword evidence="5" id="KW-1185">Reference proteome</keyword>
<evidence type="ECO:0000313" key="4">
    <source>
        <dbReference type="EMBL" id="MCQ8186470.1"/>
    </source>
</evidence>
<dbReference type="InterPro" id="IPR020845">
    <property type="entry name" value="AMP-binding_CS"/>
</dbReference>
<comment type="caution">
    <text evidence="4">The sequence shown here is derived from an EMBL/GenBank/DDBJ whole genome shotgun (WGS) entry which is preliminary data.</text>
</comment>
<keyword evidence="1" id="KW-1133">Transmembrane helix</keyword>
<dbReference type="RefSeq" id="WP_256620395.1">
    <property type="nucleotide sequence ID" value="NZ_JANIBC010000019.1"/>
</dbReference>
<dbReference type="EMBL" id="JANIBC010000019">
    <property type="protein sequence ID" value="MCQ8186470.1"/>
    <property type="molecule type" value="Genomic_DNA"/>
</dbReference>
<evidence type="ECO:0000259" key="2">
    <source>
        <dbReference type="Pfam" id="PF00501"/>
    </source>
</evidence>
<dbReference type="Pfam" id="PF00501">
    <property type="entry name" value="AMP-binding"/>
    <property type="match status" value="1"/>
</dbReference>
<dbReference type="Proteomes" id="UP001142610">
    <property type="component" value="Unassembled WGS sequence"/>
</dbReference>
<name>A0A9X2LB61_9PROT</name>
<feature type="domain" description="AMP-dependent synthetase/ligase" evidence="2">
    <location>
        <begin position="55"/>
        <end position="429"/>
    </location>
</feature>
<dbReference type="InterPro" id="IPR000873">
    <property type="entry name" value="AMP-dep_synth/lig_dom"/>
</dbReference>
<dbReference type="SUPFAM" id="SSF56801">
    <property type="entry name" value="Acetyl-CoA synthetase-like"/>
    <property type="match status" value="1"/>
</dbReference>
<sequence>METTTSGGWPQMSLDEVRARLCGPGATFETETADIRGIPTRVWKNGPKTLPDLLRHAAGHGEATFLVLDGERVSFAAFAAASAHLAEALAGRGIGRGDRVALAMRNLPEFPVAFFAIVSLGAIVVPLNAWWTRGELLFGLKDSGAKLLLCDAERWDVLERGAGVDTLVCRAGGTVPEGSALEALIGPPSSWAALPPKPLPDVAIEPDDHATIFYTSGTTGKPKGALGTHRSSVTNVMSSAYAAAAKHMRRGEEPPEPTPKSTLLTIPLFHVTACNARMMISLYAGYKIVLTRKWDPTEAFRLIERERITHAGGVPAIAWSLIEHPERKNHDLSSLEAIAYGGAPAAPELVRKIKEMTGCEPGSGWGMTETSGTVTIHGAEDYLHRPESCGPPVPVAELRIMSLDGEREMPVGEDGELWVKGPMVVEGYWNDADATAETFKEGWLKTGDVARLDEEGFCTIVDRAKDVIIRGGENIYSIEVENCLYEHPGVVEACVVPLPHRTLGEEPAAAVFLAEGQHTTEAELRAWTAERLAAFKVPVAIRTRKAPLPRNANGKVLKPVVRAELAQELGRGEGAG</sequence>
<dbReference type="InterPro" id="IPR045851">
    <property type="entry name" value="AMP-bd_C_sf"/>
</dbReference>
<dbReference type="Gene3D" id="3.40.50.980">
    <property type="match status" value="2"/>
</dbReference>
<organism evidence="4 5">
    <name type="scientific">Parvularcula maris</name>
    <dbReference type="NCBI Taxonomy" id="2965077"/>
    <lineage>
        <taxon>Bacteria</taxon>
        <taxon>Pseudomonadati</taxon>
        <taxon>Pseudomonadota</taxon>
        <taxon>Alphaproteobacteria</taxon>
        <taxon>Parvularculales</taxon>
        <taxon>Parvularculaceae</taxon>
        <taxon>Parvularcula</taxon>
    </lineage>
</organism>
<dbReference type="PROSITE" id="PS00455">
    <property type="entry name" value="AMP_BINDING"/>
    <property type="match status" value="1"/>
</dbReference>
<dbReference type="GO" id="GO:0016878">
    <property type="term" value="F:acid-thiol ligase activity"/>
    <property type="evidence" value="ECO:0007669"/>
    <property type="project" value="UniProtKB-ARBA"/>
</dbReference>
<dbReference type="Pfam" id="PF13193">
    <property type="entry name" value="AMP-binding_C"/>
    <property type="match status" value="1"/>
</dbReference>
<evidence type="ECO:0000313" key="5">
    <source>
        <dbReference type="Proteomes" id="UP001142610"/>
    </source>
</evidence>
<proteinExistence type="predicted"/>
<feature type="domain" description="AMP-binding enzyme C-terminal" evidence="3">
    <location>
        <begin position="479"/>
        <end position="555"/>
    </location>
</feature>
<accession>A0A9X2LB61</accession>
<dbReference type="InterPro" id="IPR025110">
    <property type="entry name" value="AMP-bd_C"/>
</dbReference>
<dbReference type="Gene3D" id="2.30.38.10">
    <property type="entry name" value="Luciferase, Domain 3"/>
    <property type="match status" value="1"/>
</dbReference>
<evidence type="ECO:0000259" key="3">
    <source>
        <dbReference type="Pfam" id="PF13193"/>
    </source>
</evidence>
<protein>
    <submittedName>
        <fullName evidence="4">AMP-binding protein</fullName>
    </submittedName>
</protein>
<dbReference type="Gene3D" id="3.30.300.30">
    <property type="match status" value="1"/>
</dbReference>
<keyword evidence="1" id="KW-0472">Membrane</keyword>
<reference evidence="4" key="1">
    <citation type="submission" date="2022-07" db="EMBL/GenBank/DDBJ databases">
        <title>Parvularcula maris sp. nov., an algicidal bacterium isolated from seawater.</title>
        <authorList>
            <person name="Li F."/>
        </authorList>
    </citation>
    <scope>NUCLEOTIDE SEQUENCE</scope>
    <source>
        <strain evidence="4">BGMRC 0090</strain>
    </source>
</reference>
<feature type="transmembrane region" description="Helical" evidence="1">
    <location>
        <begin position="112"/>
        <end position="131"/>
    </location>
</feature>
<dbReference type="PANTHER" id="PTHR43767:SF1">
    <property type="entry name" value="NONRIBOSOMAL PEPTIDE SYNTHASE PES1 (EUROFUNG)-RELATED"/>
    <property type="match status" value="1"/>
</dbReference>
<gene>
    <name evidence="4" type="ORF">NOG11_13895</name>
</gene>
<evidence type="ECO:0000256" key="1">
    <source>
        <dbReference type="SAM" id="Phobius"/>
    </source>
</evidence>
<dbReference type="AlphaFoldDB" id="A0A9X2LB61"/>